<protein>
    <submittedName>
        <fullName evidence="1">Uncharacterized protein</fullName>
    </submittedName>
</protein>
<gene>
    <name evidence="1" type="primary">Contig7283.g7792</name>
    <name evidence="1" type="ORF">STYLEM_9811</name>
</gene>
<dbReference type="AlphaFoldDB" id="A0A078AH13"/>
<evidence type="ECO:0000313" key="2">
    <source>
        <dbReference type="Proteomes" id="UP000039865"/>
    </source>
</evidence>
<reference evidence="1 2" key="1">
    <citation type="submission" date="2014-06" db="EMBL/GenBank/DDBJ databases">
        <authorList>
            <person name="Swart Estienne"/>
        </authorList>
    </citation>
    <scope>NUCLEOTIDE SEQUENCE [LARGE SCALE GENOMIC DNA]</scope>
    <source>
        <strain evidence="1 2">130c</strain>
    </source>
</reference>
<sequence>MGGTCCKATFDPNRVHIKKINEIFSNYLKNQGIDPKQGRGSDQLNSAMAESIDRHAKGSCRDLISLMQINKKFIQKICTVLCKRIQEPTYSNELKLLGLVLIRELILTPIKKREPRSRSSGGNAHRSVHNEYIFCISNEKQIFKILSETAQEQKQANSNAPFFIYESLLIFNILLTTLQKSKLPFSEDEFLEFLQPYLNYQDKDRDQRDQGHTTLQQLIQFETYKGFFKIVQQMKESNFKQKFQLIFKLTWSLILKAQLSIQQLKTMDSQQDSALNLDEIVLSEVPAIPSQLAVSRSIVSPDRNNLIDRQSQISHQNTSIQTQNMLNQIGFDILKHISMRVSTDTENEDLYQMFLLPIFEYFDTQDKWFSTRFAKFTFLTIIYNSKQNTSKDETNTLSVNNLIFENAQLVEANNQKQIDFNMLDYVLEYFLKFLALGIKQERIDSQSPKLNYKEVEKLVFIKRNLLEVFCEIMKLMTEDSNIRQFNGIRYLEEIYHLILYFSSYQIETALQYEIEKQIRIYSETYLSKINDSEQLINILDFFVASIQEEVLTQNNNQLLQLINESKVKNVLRLIEADLYFIQAYLDQSGDSGENQQSEGRSVQRRRSGIKFKKIKESHLILMINLATRCLDDGHSQLVETALLISVQMSQANQELGFTDLRSKSMSLDHVQRQLFSLTDFIKTDLESLNEDKGQYSLSIYEIWRQIIVSQDKNTEVHPLFYAFILHVQVFFQVSFINLECHLKTEYFQKIREQISNFTLLYLQHFCYSP</sequence>
<accession>A0A078AH13</accession>
<dbReference type="EMBL" id="CCKQ01009324">
    <property type="protein sequence ID" value="CDW80807.1"/>
    <property type="molecule type" value="Genomic_DNA"/>
</dbReference>
<keyword evidence="2" id="KW-1185">Reference proteome</keyword>
<dbReference type="Proteomes" id="UP000039865">
    <property type="component" value="Unassembled WGS sequence"/>
</dbReference>
<name>A0A078AH13_STYLE</name>
<dbReference type="InParanoid" id="A0A078AH13"/>
<evidence type="ECO:0000313" key="1">
    <source>
        <dbReference type="EMBL" id="CDW80807.1"/>
    </source>
</evidence>
<proteinExistence type="predicted"/>
<organism evidence="1 2">
    <name type="scientific">Stylonychia lemnae</name>
    <name type="common">Ciliate</name>
    <dbReference type="NCBI Taxonomy" id="5949"/>
    <lineage>
        <taxon>Eukaryota</taxon>
        <taxon>Sar</taxon>
        <taxon>Alveolata</taxon>
        <taxon>Ciliophora</taxon>
        <taxon>Intramacronucleata</taxon>
        <taxon>Spirotrichea</taxon>
        <taxon>Stichotrichia</taxon>
        <taxon>Sporadotrichida</taxon>
        <taxon>Oxytrichidae</taxon>
        <taxon>Stylonychinae</taxon>
        <taxon>Stylonychia</taxon>
    </lineage>
</organism>